<proteinExistence type="predicted"/>
<dbReference type="Pfam" id="PF10983">
    <property type="entry name" value="DUF2793"/>
    <property type="match status" value="1"/>
</dbReference>
<sequence length="569" mass="60343">MSTVSPNLSLPYIQQNQSQKHVTHNEGMRLLDGVVQLSVLSRAQTAPPANPVAGDRYILPSGATGAWAGFDDSLAHWEENAWRIIPPNEGWVAWDQNGLALLVFSQGQWTEATAADVERLDKLGLNTSADLTNRLAVSSDATLLTHDTTGGHQLKINKDQPGDTGSLLFQTGWSGRAEMGLAGSDNFEIKVSPDGSNFHQALTVDRATGAVTLPNTTLSQAEFGTSPIVTVDYTNSKTGNLVSNGNGALGNSYNMPSALSYDASDTPGLPGSFLFTGYHGLDLTTSEFIAVDAQKTYRLESYIKQATGDRHAQVMGIMAFDADFQQITSACHMRYASGGVDSLTTLSAPLAPGDTTVSVTNASGWNDADSSSDKCGLIFFTYRTQGGNAQDFYSRHFRTGLFSPAQVDRTNHSITLLAPLAQSDGNPDDPSGIWPAGTPLANTDSGWNLKPALLDQTVLPTAGYWYHACNHIGGVDTSGRNEVKNFPPSTAFVKILMLPNFSNRPGGYSGFADSGAAHGLHLSGISMAPEPYAAMQATASGGVDIKVPDPDFTTGSLSLITSSLRLKAV</sequence>
<gene>
    <name evidence="1" type="ORF">RCA23_c31000</name>
</gene>
<dbReference type="Proteomes" id="UP000028680">
    <property type="component" value="Chromosome"/>
</dbReference>
<protein>
    <recommendedName>
        <fullName evidence="3">DUF2793 domain-containing protein</fullName>
    </recommendedName>
</protein>
<accession>A0AAN0VJS5</accession>
<dbReference type="KEGG" id="ptp:RCA23_c31000"/>
<evidence type="ECO:0000313" key="1">
    <source>
        <dbReference type="EMBL" id="AII88600.1"/>
    </source>
</evidence>
<dbReference type="AlphaFoldDB" id="A0AAN0VJS5"/>
<evidence type="ECO:0000313" key="2">
    <source>
        <dbReference type="Proteomes" id="UP000028680"/>
    </source>
</evidence>
<dbReference type="InterPro" id="IPR021251">
    <property type="entry name" value="DUF2793"/>
</dbReference>
<keyword evidence="2" id="KW-1185">Reference proteome</keyword>
<dbReference type="EMBL" id="CP003984">
    <property type="protein sequence ID" value="AII88600.1"/>
    <property type="molecule type" value="Genomic_DNA"/>
</dbReference>
<reference evidence="1 2" key="1">
    <citation type="journal article" date="2014" name="ISME J.">
        <title>Adaptation of an abundant Roseobacter RCA organism to pelagic systems revealed by genomic and transcriptomic analyses.</title>
        <authorList>
            <person name="Voget S."/>
            <person name="Wemheuer B."/>
            <person name="Brinkhoff T."/>
            <person name="Vollmers J."/>
            <person name="Dietrich S."/>
            <person name="Giebel H.A."/>
            <person name="Beardsley C."/>
            <person name="Sardemann C."/>
            <person name="Bakenhus I."/>
            <person name="Billerbeck S."/>
            <person name="Daniel R."/>
            <person name="Simon M."/>
        </authorList>
    </citation>
    <scope>NUCLEOTIDE SEQUENCE [LARGE SCALE GENOMIC DNA]</scope>
    <source>
        <strain evidence="1 2">RCA23</strain>
    </source>
</reference>
<name>A0AAN0VJS5_9RHOB</name>
<evidence type="ECO:0008006" key="3">
    <source>
        <dbReference type="Google" id="ProtNLM"/>
    </source>
</evidence>
<dbReference type="RefSeq" id="WP_044051124.1">
    <property type="nucleotide sequence ID" value="NZ_CP003984.1"/>
</dbReference>
<organism evidence="1 2">
    <name type="scientific">Planktomarina temperata RCA23</name>
    <dbReference type="NCBI Taxonomy" id="666509"/>
    <lineage>
        <taxon>Bacteria</taxon>
        <taxon>Pseudomonadati</taxon>
        <taxon>Pseudomonadota</taxon>
        <taxon>Alphaproteobacteria</taxon>
        <taxon>Rhodobacterales</taxon>
        <taxon>Paracoccaceae</taxon>
        <taxon>Planktomarina</taxon>
    </lineage>
</organism>